<organism evidence="3 4">
    <name type="scientific">Aequorivita iocasae</name>
    <dbReference type="NCBI Taxonomy" id="2803865"/>
    <lineage>
        <taxon>Bacteria</taxon>
        <taxon>Pseudomonadati</taxon>
        <taxon>Bacteroidota</taxon>
        <taxon>Flavobacteriia</taxon>
        <taxon>Flavobacteriales</taxon>
        <taxon>Flavobacteriaceae</taxon>
        <taxon>Aequorivita</taxon>
    </lineage>
</organism>
<name>A0ABX7DPE2_9FLAO</name>
<dbReference type="Gene3D" id="3.40.50.2000">
    <property type="entry name" value="Glycogen Phosphorylase B"/>
    <property type="match status" value="2"/>
</dbReference>
<evidence type="ECO:0000313" key="4">
    <source>
        <dbReference type="Proteomes" id="UP000629420"/>
    </source>
</evidence>
<protein>
    <submittedName>
        <fullName evidence="3">Glycosyltransferase</fullName>
    </submittedName>
</protein>
<evidence type="ECO:0000259" key="1">
    <source>
        <dbReference type="Pfam" id="PF00534"/>
    </source>
</evidence>
<dbReference type="Pfam" id="PF13439">
    <property type="entry name" value="Glyco_transf_4"/>
    <property type="match status" value="1"/>
</dbReference>
<evidence type="ECO:0000259" key="2">
    <source>
        <dbReference type="Pfam" id="PF13439"/>
    </source>
</evidence>
<dbReference type="InterPro" id="IPR001296">
    <property type="entry name" value="Glyco_trans_1"/>
</dbReference>
<evidence type="ECO:0000313" key="3">
    <source>
        <dbReference type="EMBL" id="QQX75958.1"/>
    </source>
</evidence>
<reference evidence="3 4" key="1">
    <citation type="submission" date="2021-01" db="EMBL/GenBank/DDBJ databases">
        <title>Aequorivita sp. strain KX20305, a bacterium isolated from the sediment collected at a cold seep field in South China Sea.</title>
        <authorList>
            <person name="Zhang H."/>
            <person name="Li C."/>
        </authorList>
    </citation>
    <scope>NUCLEOTIDE SEQUENCE [LARGE SCALE GENOMIC DNA]</scope>
    <source>
        <strain evidence="3 4">KX20305</strain>
    </source>
</reference>
<keyword evidence="4" id="KW-1185">Reference proteome</keyword>
<accession>A0ABX7DPE2</accession>
<dbReference type="PANTHER" id="PTHR12526">
    <property type="entry name" value="GLYCOSYLTRANSFERASE"/>
    <property type="match status" value="1"/>
</dbReference>
<dbReference type="EMBL" id="CP068439">
    <property type="protein sequence ID" value="QQX75958.1"/>
    <property type="molecule type" value="Genomic_DNA"/>
</dbReference>
<dbReference type="RefSeq" id="WP_202335769.1">
    <property type="nucleotide sequence ID" value="NZ_CP068439.1"/>
</dbReference>
<dbReference type="InterPro" id="IPR028098">
    <property type="entry name" value="Glyco_trans_4-like_N"/>
</dbReference>
<feature type="domain" description="Glycosyl transferase family 1" evidence="1">
    <location>
        <begin position="184"/>
        <end position="337"/>
    </location>
</feature>
<dbReference type="Pfam" id="PF00534">
    <property type="entry name" value="Glycos_transf_1"/>
    <property type="match status" value="1"/>
</dbReference>
<dbReference type="SUPFAM" id="SSF53756">
    <property type="entry name" value="UDP-Glycosyltransferase/glycogen phosphorylase"/>
    <property type="match status" value="1"/>
</dbReference>
<gene>
    <name evidence="3" type="ORF">JK629_11520</name>
</gene>
<sequence>MIKKNFCFFVSTLDSGGLENYLLRFLEYKASDFNKIVIFCKAGRGGQLEKRYSSISNLIIYKKKIGFFNPKDYISLYTFFKKSKIDTICDFTGNFAGLILFTANLATIKKRVVFYRGSTNHFNESKLRLLYNKFVKNLTYRYATNILSNSNAAFDFFFSHDWRNDTRFKVIYNGINPQQFIEEKENLRNEFNIPKDGFVVGHTGRYNMAKNHQTILKVAKELCTKYNDIYFLLCGNEVKDKLKAKVKKEKLEDRIILQNNREDIPKVLNTTNCYYFPSITEGQPNSLIEAMVSGIPIIASNIEPILETTPKAIHHRFKNPMDVEGFVAEIEKIYLNRDNISSYCCTEWARKHFDHKVLFEKFYNEL</sequence>
<dbReference type="Proteomes" id="UP000629420">
    <property type="component" value="Chromosome"/>
</dbReference>
<proteinExistence type="predicted"/>
<feature type="domain" description="Glycosyltransferase subfamily 4-like N-terminal" evidence="2">
    <location>
        <begin position="16"/>
        <end position="178"/>
    </location>
</feature>